<name>A0A7X0HLD7_9ACTN</name>
<feature type="compositionally biased region" description="Low complexity" evidence="1">
    <location>
        <begin position="80"/>
        <end position="98"/>
    </location>
</feature>
<comment type="caution">
    <text evidence="2">The sequence shown here is derived from an EMBL/GenBank/DDBJ whole genome shotgun (WGS) entry which is preliminary data.</text>
</comment>
<dbReference type="Proteomes" id="UP000540423">
    <property type="component" value="Unassembled WGS sequence"/>
</dbReference>
<organism evidence="2 3">
    <name type="scientific">Streptomyces candidus</name>
    <dbReference type="NCBI Taxonomy" id="67283"/>
    <lineage>
        <taxon>Bacteria</taxon>
        <taxon>Bacillati</taxon>
        <taxon>Actinomycetota</taxon>
        <taxon>Actinomycetes</taxon>
        <taxon>Kitasatosporales</taxon>
        <taxon>Streptomycetaceae</taxon>
        <taxon>Streptomyces</taxon>
    </lineage>
</organism>
<feature type="region of interest" description="Disordered" evidence="1">
    <location>
        <begin position="73"/>
        <end position="100"/>
    </location>
</feature>
<accession>A0A7X0HLD7</accession>
<gene>
    <name evidence="2" type="ORF">HNQ79_006152</name>
</gene>
<keyword evidence="3" id="KW-1185">Reference proteome</keyword>
<dbReference type="EMBL" id="JACHEM010000025">
    <property type="protein sequence ID" value="MBB6439640.1"/>
    <property type="molecule type" value="Genomic_DNA"/>
</dbReference>
<dbReference type="InterPro" id="IPR046200">
    <property type="entry name" value="DUF6233"/>
</dbReference>
<dbReference type="AlphaFoldDB" id="A0A7X0HLD7"/>
<evidence type="ECO:0000256" key="1">
    <source>
        <dbReference type="SAM" id="MobiDB-lite"/>
    </source>
</evidence>
<dbReference type="Pfam" id="PF19746">
    <property type="entry name" value="DUF6233"/>
    <property type="match status" value="1"/>
</dbReference>
<dbReference type="RefSeq" id="WP_185036168.1">
    <property type="nucleotide sequence ID" value="NZ_BNBN01000020.1"/>
</dbReference>
<evidence type="ECO:0000313" key="2">
    <source>
        <dbReference type="EMBL" id="MBB6439640.1"/>
    </source>
</evidence>
<protein>
    <submittedName>
        <fullName evidence="2">Uncharacterized protein</fullName>
    </submittedName>
</protein>
<reference evidence="2 3" key="1">
    <citation type="submission" date="2020-08" db="EMBL/GenBank/DDBJ databases">
        <title>Genomic Encyclopedia of Type Strains, Phase IV (KMG-IV): sequencing the most valuable type-strain genomes for metagenomic binning, comparative biology and taxonomic classification.</title>
        <authorList>
            <person name="Goeker M."/>
        </authorList>
    </citation>
    <scope>NUCLEOTIDE SEQUENCE [LARGE SCALE GENOMIC DNA]</scope>
    <source>
        <strain evidence="2 3">DSM 40141</strain>
    </source>
</reference>
<sequence length="183" mass="19136">MRLPDGQEVTGRLIRRWHTSTGQWAYRVGLSAWGSSARTGYDVLEAQVAEFDVPASQVQPVPGARYDMVPALRSRPPATPGVSGAAPAATPGSARPGAETVTVVPPRDAEAGWTAERVRQVGGPFPRFHAPGCWIVQGPIGGTLSTGDACRMIAAGDAEACDVCAAERELTQPDKSTDTDAVA</sequence>
<proteinExistence type="predicted"/>
<evidence type="ECO:0000313" key="3">
    <source>
        <dbReference type="Proteomes" id="UP000540423"/>
    </source>
</evidence>